<evidence type="ECO:0000256" key="3">
    <source>
        <dbReference type="HAMAP-Rule" id="MF_01660"/>
    </source>
</evidence>
<keyword evidence="6" id="KW-1185">Reference proteome</keyword>
<evidence type="ECO:0000259" key="4">
    <source>
        <dbReference type="Pfam" id="PF00561"/>
    </source>
</evidence>
<organism evidence="5 6">
    <name type="scientific">Lujinxingia vulgaris</name>
    <dbReference type="NCBI Taxonomy" id="2600176"/>
    <lineage>
        <taxon>Bacteria</taxon>
        <taxon>Deltaproteobacteria</taxon>
        <taxon>Bradymonadales</taxon>
        <taxon>Lujinxingiaceae</taxon>
        <taxon>Lujinxingia</taxon>
    </lineage>
</organism>
<dbReference type="InterPro" id="IPR000073">
    <property type="entry name" value="AB_hydrolase_1"/>
</dbReference>
<comment type="caution">
    <text evidence="5">The sequence shown here is derived from an EMBL/GenBank/DDBJ whole genome shotgun (WGS) entry which is preliminary data.</text>
</comment>
<dbReference type="PANTHER" id="PTHR42916:SF1">
    <property type="entry name" value="PROTEIN PHYLLO, CHLOROPLASTIC"/>
    <property type="match status" value="1"/>
</dbReference>
<dbReference type="SUPFAM" id="SSF53474">
    <property type="entry name" value="alpha/beta-Hydrolases"/>
    <property type="match status" value="1"/>
</dbReference>
<comment type="pathway">
    <text evidence="3">Quinol/quinone metabolism; menaquinone biosynthesis.</text>
</comment>
<dbReference type="PRINTS" id="PR00111">
    <property type="entry name" value="ABHYDROLASE"/>
</dbReference>
<dbReference type="Gene3D" id="3.40.50.1820">
    <property type="entry name" value="alpha/beta hydrolase"/>
    <property type="match status" value="1"/>
</dbReference>
<evidence type="ECO:0000256" key="2">
    <source>
        <dbReference type="ARBA" id="ARBA00023239"/>
    </source>
</evidence>
<gene>
    <name evidence="3 5" type="primary">menH</name>
    <name evidence="5" type="ORF">FRC98_08615</name>
</gene>
<feature type="domain" description="AB hydrolase-1" evidence="4">
    <location>
        <begin position="18"/>
        <end position="248"/>
    </location>
</feature>
<sequence>MIHYEVGDARDPGARVAVFIHGFMGSGRDFRGLCEELSARRRCVRVDLPGHGRSAQTVGGASASIAFMAGEVLGVLDHLEVEAADVVGYSMGGRVGMWLAMHHPERVRTLVLESASPGIEGEEERAERARLDAARAREMREVGLERFLERWYGLELFDSLRAHPGFEAMVKERARGDVHALARVIAEASPGLQESLWPRLCELSMPTLWMAGRLDARYAAMAQRAARLSGEAFHIVEGAGHNAHLEAPSAVAEAIAAFWEGV</sequence>
<name>A0A5C6XJF9_9DELT</name>
<dbReference type="HAMAP" id="MF_01660">
    <property type="entry name" value="MenH"/>
    <property type="match status" value="1"/>
</dbReference>
<dbReference type="PRINTS" id="PR00412">
    <property type="entry name" value="EPOXHYDRLASE"/>
</dbReference>
<comment type="pathway">
    <text evidence="3">Quinol/quinone metabolism; 1,4-dihydroxy-2-naphthoate biosynthesis; 1,4-dihydroxy-2-naphthoate from chorismate: step 3/7.</text>
</comment>
<dbReference type="InterPro" id="IPR000639">
    <property type="entry name" value="Epox_hydrolase-like"/>
</dbReference>
<dbReference type="Proteomes" id="UP000321412">
    <property type="component" value="Unassembled WGS sequence"/>
</dbReference>
<dbReference type="GO" id="GO:0070205">
    <property type="term" value="F:2-succinyl-6-hydroxy-2,4-cyclohexadiene-1-carboxylate synthase activity"/>
    <property type="evidence" value="ECO:0007669"/>
    <property type="project" value="UniProtKB-UniRule"/>
</dbReference>
<keyword evidence="1 3" id="KW-0474">Menaquinone biosynthesis</keyword>
<proteinExistence type="inferred from homology"/>
<dbReference type="InterPro" id="IPR022485">
    <property type="entry name" value="SHCHC_synthase_MenH"/>
</dbReference>
<dbReference type="OrthoDB" id="5342129at2"/>
<dbReference type="InterPro" id="IPR029058">
    <property type="entry name" value="AB_hydrolase_fold"/>
</dbReference>
<dbReference type="EC" id="4.2.99.20" evidence="3"/>
<evidence type="ECO:0000313" key="5">
    <source>
        <dbReference type="EMBL" id="TXD37739.1"/>
    </source>
</evidence>
<dbReference type="PANTHER" id="PTHR42916">
    <property type="entry name" value="2-SUCCINYL-5-ENOLPYRUVYL-6-HYDROXY-3-CYCLOHEXENE-1-CARBOXYLATE SYNTHASE"/>
    <property type="match status" value="1"/>
</dbReference>
<comment type="similarity">
    <text evidence="3">Belongs to the AB hydrolase superfamily. MenH family.</text>
</comment>
<dbReference type="GO" id="GO:0009234">
    <property type="term" value="P:menaquinone biosynthetic process"/>
    <property type="evidence" value="ECO:0007669"/>
    <property type="project" value="UniProtKB-UniRule"/>
</dbReference>
<dbReference type="AlphaFoldDB" id="A0A5C6XJF9"/>
<comment type="function">
    <text evidence="3">Catalyzes a proton abstraction reaction that results in 2,5-elimination of pyruvate from 2-succinyl-5-enolpyruvyl-6-hydroxy-3-cyclohexene-1-carboxylate (SEPHCHC) and the formation of 2-succinyl-6-hydroxy-2,4-cyclohexadiene-1-carboxylate (SHCHC).</text>
</comment>
<dbReference type="EMBL" id="VOSM01000003">
    <property type="protein sequence ID" value="TXD37739.1"/>
    <property type="molecule type" value="Genomic_DNA"/>
</dbReference>
<evidence type="ECO:0000313" key="6">
    <source>
        <dbReference type="Proteomes" id="UP000321412"/>
    </source>
</evidence>
<dbReference type="Pfam" id="PF00561">
    <property type="entry name" value="Abhydrolase_1"/>
    <property type="match status" value="1"/>
</dbReference>
<dbReference type="RefSeq" id="WP_146980892.1">
    <property type="nucleotide sequence ID" value="NZ_VOSM01000003.1"/>
</dbReference>
<dbReference type="NCBIfam" id="TIGR03695">
    <property type="entry name" value="menH_SHCHC"/>
    <property type="match status" value="1"/>
</dbReference>
<keyword evidence="2 3" id="KW-0456">Lyase</keyword>
<accession>A0A5C6XJF9</accession>
<protein>
    <recommendedName>
        <fullName evidence="3">Putative 2-succinyl-6-hydroxy-2,4-cyclohexadiene-1-carboxylate synthase</fullName>
        <shortName evidence="3">SHCHC synthase</shortName>
        <ecNumber evidence="3">4.2.99.20</ecNumber>
    </recommendedName>
</protein>
<dbReference type="UniPathway" id="UPA01057">
    <property type="reaction ID" value="UER00900"/>
</dbReference>
<evidence type="ECO:0000256" key="1">
    <source>
        <dbReference type="ARBA" id="ARBA00022428"/>
    </source>
</evidence>
<comment type="subunit">
    <text evidence="3">Monomer.</text>
</comment>
<dbReference type="UniPathway" id="UPA00079"/>
<reference evidence="5 6" key="1">
    <citation type="submission" date="2019-08" db="EMBL/GenBank/DDBJ databases">
        <title>Bradymonadales sp. TMQ4.</title>
        <authorList>
            <person name="Liang Q."/>
        </authorList>
    </citation>
    <scope>NUCLEOTIDE SEQUENCE [LARGE SCALE GENOMIC DNA]</scope>
    <source>
        <strain evidence="5 6">TMQ4</strain>
    </source>
</reference>
<comment type="catalytic activity">
    <reaction evidence="3">
        <text>5-enolpyruvoyl-6-hydroxy-2-succinyl-cyclohex-3-ene-1-carboxylate = (1R,6R)-6-hydroxy-2-succinyl-cyclohexa-2,4-diene-1-carboxylate + pyruvate</text>
        <dbReference type="Rhea" id="RHEA:25597"/>
        <dbReference type="ChEBI" id="CHEBI:15361"/>
        <dbReference type="ChEBI" id="CHEBI:58689"/>
        <dbReference type="ChEBI" id="CHEBI:58818"/>
        <dbReference type="EC" id="4.2.99.20"/>
    </reaction>
</comment>